<dbReference type="Gene3D" id="1.10.3720.10">
    <property type="entry name" value="MetI-like"/>
    <property type="match status" value="1"/>
</dbReference>
<evidence type="ECO:0000313" key="10">
    <source>
        <dbReference type="EMBL" id="MFC5522717.1"/>
    </source>
</evidence>
<evidence type="ECO:0000256" key="3">
    <source>
        <dbReference type="ARBA" id="ARBA00022475"/>
    </source>
</evidence>
<keyword evidence="11" id="KW-1185">Reference proteome</keyword>
<evidence type="ECO:0000256" key="2">
    <source>
        <dbReference type="ARBA" id="ARBA00022448"/>
    </source>
</evidence>
<feature type="domain" description="ABC transmembrane type-1" evidence="9">
    <location>
        <begin position="103"/>
        <end position="292"/>
    </location>
</feature>
<dbReference type="InterPro" id="IPR000515">
    <property type="entry name" value="MetI-like"/>
</dbReference>
<evidence type="ECO:0000256" key="8">
    <source>
        <dbReference type="SAM" id="MobiDB-lite"/>
    </source>
</evidence>
<feature type="transmembrane region" description="Helical" evidence="7">
    <location>
        <begin position="220"/>
        <end position="247"/>
    </location>
</feature>
<feature type="transmembrane region" description="Helical" evidence="7">
    <location>
        <begin position="151"/>
        <end position="178"/>
    </location>
</feature>
<dbReference type="Proteomes" id="UP001596084">
    <property type="component" value="Unassembled WGS sequence"/>
</dbReference>
<dbReference type="PANTHER" id="PTHR43386:SF1">
    <property type="entry name" value="D,D-DIPEPTIDE TRANSPORT SYSTEM PERMEASE PROTEIN DDPC-RELATED"/>
    <property type="match status" value="1"/>
</dbReference>
<keyword evidence="4 7" id="KW-0812">Transmembrane</keyword>
<gene>
    <name evidence="10" type="ORF">ACFPP7_17645</name>
</gene>
<keyword evidence="2 7" id="KW-0813">Transport</keyword>
<evidence type="ECO:0000313" key="11">
    <source>
        <dbReference type="Proteomes" id="UP001596084"/>
    </source>
</evidence>
<evidence type="ECO:0000256" key="6">
    <source>
        <dbReference type="ARBA" id="ARBA00023136"/>
    </source>
</evidence>
<protein>
    <submittedName>
        <fullName evidence="10">ABC transporter permease</fullName>
    </submittedName>
</protein>
<keyword evidence="3" id="KW-1003">Cell membrane</keyword>
<dbReference type="PROSITE" id="PS50928">
    <property type="entry name" value="ABC_TM1"/>
    <property type="match status" value="1"/>
</dbReference>
<evidence type="ECO:0000256" key="5">
    <source>
        <dbReference type="ARBA" id="ARBA00022989"/>
    </source>
</evidence>
<evidence type="ECO:0000256" key="4">
    <source>
        <dbReference type="ARBA" id="ARBA00022692"/>
    </source>
</evidence>
<dbReference type="SUPFAM" id="SSF161098">
    <property type="entry name" value="MetI-like"/>
    <property type="match status" value="1"/>
</dbReference>
<evidence type="ECO:0000256" key="1">
    <source>
        <dbReference type="ARBA" id="ARBA00004651"/>
    </source>
</evidence>
<feature type="transmembrane region" description="Helical" evidence="7">
    <location>
        <begin position="40"/>
        <end position="58"/>
    </location>
</feature>
<keyword evidence="5 7" id="KW-1133">Transmembrane helix</keyword>
<evidence type="ECO:0000256" key="7">
    <source>
        <dbReference type="RuleBase" id="RU363032"/>
    </source>
</evidence>
<feature type="transmembrane region" description="Helical" evidence="7">
    <location>
        <begin position="267"/>
        <end position="288"/>
    </location>
</feature>
<evidence type="ECO:0000259" key="9">
    <source>
        <dbReference type="PROSITE" id="PS50928"/>
    </source>
</evidence>
<feature type="transmembrane region" description="Helical" evidence="7">
    <location>
        <begin position="107"/>
        <end position="131"/>
    </location>
</feature>
<dbReference type="RefSeq" id="WP_169804415.1">
    <property type="nucleotide sequence ID" value="NZ_JBHSMX010000056.1"/>
</dbReference>
<sequence>MNVMTITTMAPTTPTTPATPSTLAPRRFTGIAAMLLRRSFLVLLAGVVLASLVGPWLIHADPYTQNLLQRMQEPVWSADGSWVHVFGTDHLGRDVLARLLYGVRVSALIGVSVALMGGAIGTTLGVLAGYFGGNVDRAISFLITARLSLPIILVALAVVSMFGTSLFIVVMVLGLLLWERYALVSRTMAASLRNAEFVTASRIQGCSHWQIMWHDILPNLFTNLLIVGTIDAALAITLEASLSFLGLGVPPPMPSLGLMIAEGKDNILFQPSLVVIPSVVLFLLVLCVNRCGEYLRARQAKD</sequence>
<comment type="subcellular location">
    <subcellularLocation>
        <location evidence="1 7">Cell membrane</location>
        <topology evidence="1 7">Multi-pass membrane protein</topology>
    </subcellularLocation>
</comment>
<name>A0ABW0QFM2_9BURK</name>
<dbReference type="EMBL" id="JBHSMX010000056">
    <property type="protein sequence ID" value="MFC5522717.1"/>
    <property type="molecule type" value="Genomic_DNA"/>
</dbReference>
<feature type="region of interest" description="Disordered" evidence="8">
    <location>
        <begin position="1"/>
        <end position="20"/>
    </location>
</feature>
<comment type="similarity">
    <text evidence="7">Belongs to the binding-protein-dependent transport system permease family.</text>
</comment>
<dbReference type="PANTHER" id="PTHR43386">
    <property type="entry name" value="OLIGOPEPTIDE TRANSPORT SYSTEM PERMEASE PROTEIN APPC"/>
    <property type="match status" value="1"/>
</dbReference>
<dbReference type="InterPro" id="IPR035906">
    <property type="entry name" value="MetI-like_sf"/>
</dbReference>
<comment type="caution">
    <text evidence="10">The sequence shown here is derived from an EMBL/GenBank/DDBJ whole genome shotgun (WGS) entry which is preliminary data.</text>
</comment>
<organism evidence="10 11">
    <name type="scientific">Polaromonas jejuensis</name>
    <dbReference type="NCBI Taxonomy" id="457502"/>
    <lineage>
        <taxon>Bacteria</taxon>
        <taxon>Pseudomonadati</taxon>
        <taxon>Pseudomonadota</taxon>
        <taxon>Betaproteobacteria</taxon>
        <taxon>Burkholderiales</taxon>
        <taxon>Comamonadaceae</taxon>
        <taxon>Polaromonas</taxon>
    </lineage>
</organism>
<proteinExistence type="inferred from homology"/>
<reference evidence="11" key="1">
    <citation type="journal article" date="2019" name="Int. J. Syst. Evol. Microbiol.">
        <title>The Global Catalogue of Microorganisms (GCM) 10K type strain sequencing project: providing services to taxonomists for standard genome sequencing and annotation.</title>
        <authorList>
            <consortium name="The Broad Institute Genomics Platform"/>
            <consortium name="The Broad Institute Genome Sequencing Center for Infectious Disease"/>
            <person name="Wu L."/>
            <person name="Ma J."/>
        </authorList>
    </citation>
    <scope>NUCLEOTIDE SEQUENCE [LARGE SCALE GENOMIC DNA]</scope>
    <source>
        <strain evidence="11">CGMCC 4.7277</strain>
    </source>
</reference>
<accession>A0ABW0QFM2</accession>
<dbReference type="CDD" id="cd06261">
    <property type="entry name" value="TM_PBP2"/>
    <property type="match status" value="1"/>
</dbReference>
<dbReference type="Pfam" id="PF00528">
    <property type="entry name" value="BPD_transp_1"/>
    <property type="match status" value="1"/>
</dbReference>
<dbReference type="InterPro" id="IPR050366">
    <property type="entry name" value="BP-dependent_transpt_permease"/>
</dbReference>
<keyword evidence="6 7" id="KW-0472">Membrane</keyword>